<dbReference type="Proteomes" id="UP000187013">
    <property type="component" value="Unassembled WGS sequence"/>
</dbReference>
<dbReference type="GO" id="GO:0019901">
    <property type="term" value="F:protein kinase binding"/>
    <property type="evidence" value="ECO:0007669"/>
    <property type="project" value="InterPro"/>
</dbReference>
<reference evidence="2 3" key="1">
    <citation type="submission" date="2016-08" db="EMBL/GenBank/DDBJ databases">
        <title>Draft genome sequence of allopolyploid Zygosaccharomyces rouxii.</title>
        <authorList>
            <person name="Watanabe J."/>
            <person name="Uehara K."/>
            <person name="Mogi Y."/>
            <person name="Tsukioka Y."/>
        </authorList>
    </citation>
    <scope>NUCLEOTIDE SEQUENCE [LARGE SCALE GENOMIC DNA]</scope>
    <source>
        <strain evidence="2 3">NBRC 110957</strain>
    </source>
</reference>
<evidence type="ECO:0000313" key="2">
    <source>
        <dbReference type="EMBL" id="GAV48092.1"/>
    </source>
</evidence>
<dbReference type="OMA" id="SPMNKHW"/>
<organism evidence="2 3">
    <name type="scientific">Zygosaccharomyces rouxii</name>
    <dbReference type="NCBI Taxonomy" id="4956"/>
    <lineage>
        <taxon>Eukaryota</taxon>
        <taxon>Fungi</taxon>
        <taxon>Dikarya</taxon>
        <taxon>Ascomycota</taxon>
        <taxon>Saccharomycotina</taxon>
        <taxon>Saccharomycetes</taxon>
        <taxon>Saccharomycetales</taxon>
        <taxon>Saccharomycetaceae</taxon>
        <taxon>Zygosaccharomyces</taxon>
    </lineage>
</organism>
<gene>
    <name evidence="2" type="ORF">ZYGR_0I03890</name>
</gene>
<dbReference type="AlphaFoldDB" id="A0A1Q2ZX49"/>
<name>A0A1Q2ZX49_ZYGRO</name>
<evidence type="ECO:0000313" key="3">
    <source>
        <dbReference type="Proteomes" id="UP000187013"/>
    </source>
</evidence>
<proteinExistence type="predicted"/>
<dbReference type="GO" id="GO:0000307">
    <property type="term" value="C:cyclin-dependent protein kinase holoenzyme complex"/>
    <property type="evidence" value="ECO:0007669"/>
    <property type="project" value="UniProtKB-ARBA"/>
</dbReference>
<dbReference type="InterPro" id="IPR036915">
    <property type="entry name" value="Cyclin-like_sf"/>
</dbReference>
<dbReference type="PANTHER" id="PTHR15615">
    <property type="match status" value="1"/>
</dbReference>
<dbReference type="PIRSF" id="PIRSF016511">
    <property type="entry name" value="Cyclin_Pcl"/>
    <property type="match status" value="1"/>
</dbReference>
<dbReference type="SUPFAM" id="SSF47954">
    <property type="entry name" value="Cyclin-like"/>
    <property type="match status" value="1"/>
</dbReference>
<dbReference type="InterPro" id="IPR012104">
    <property type="entry name" value="PHO85_cyclin_1/2/9"/>
</dbReference>
<evidence type="ECO:0000259" key="1">
    <source>
        <dbReference type="Pfam" id="PF00134"/>
    </source>
</evidence>
<dbReference type="GO" id="GO:0005634">
    <property type="term" value="C:nucleus"/>
    <property type="evidence" value="ECO:0007669"/>
    <property type="project" value="TreeGrafter"/>
</dbReference>
<accession>A0A1Q2ZX49</accession>
<dbReference type="Pfam" id="PF00134">
    <property type="entry name" value="Cyclin_N"/>
    <property type="match status" value="1"/>
</dbReference>
<dbReference type="eggNOG" id="KOG1674">
    <property type="taxonomic scope" value="Eukaryota"/>
</dbReference>
<comment type="caution">
    <text evidence="2">The sequence shown here is derived from an EMBL/GenBank/DDBJ whole genome shotgun (WGS) entry which is preliminary data.</text>
</comment>
<dbReference type="GO" id="GO:0051726">
    <property type="term" value="P:regulation of cell cycle"/>
    <property type="evidence" value="ECO:0007669"/>
    <property type="project" value="InterPro"/>
</dbReference>
<feature type="domain" description="Cyclin N-terminal" evidence="1">
    <location>
        <begin position="34"/>
        <end position="143"/>
    </location>
</feature>
<dbReference type="EMBL" id="BDGX01000009">
    <property type="protein sequence ID" value="GAV48092.1"/>
    <property type="molecule type" value="Genomic_DNA"/>
</dbReference>
<dbReference type="InterPro" id="IPR006671">
    <property type="entry name" value="Cyclin_N"/>
</dbReference>
<dbReference type="GO" id="GO:0016538">
    <property type="term" value="F:cyclin-dependent protein serine/threonine kinase regulator activity"/>
    <property type="evidence" value="ECO:0007669"/>
    <property type="project" value="TreeGrafter"/>
</dbReference>
<dbReference type="InterPro" id="IPR013922">
    <property type="entry name" value="Cyclin_PHO80-like"/>
</dbReference>
<protein>
    <recommendedName>
        <fullName evidence="1">Cyclin N-terminal domain-containing protein</fullName>
    </recommendedName>
</protein>
<dbReference type="CDD" id="cd20557">
    <property type="entry name" value="CYCLIN_ScPCL1-like"/>
    <property type="match status" value="1"/>
</dbReference>
<dbReference type="PANTHER" id="PTHR15615:SF10">
    <property type="entry name" value="PHO85 CYCLIN-2-RELATED"/>
    <property type="match status" value="1"/>
</dbReference>
<dbReference type="Gene3D" id="1.10.472.10">
    <property type="entry name" value="Cyclin-like"/>
    <property type="match status" value="1"/>
</dbReference>
<dbReference type="OrthoDB" id="10250320at2759"/>
<sequence>MSDYEALLQFNRKPVSIEMVQYLASTTSSIIKVKKNSNIVDSPAPPLMRFIKTLISYSNVQTPTLMATTVYLTKLRSIIPANVFGIETTRHRIFLGCLILAAKTLNDSSPLNKHWASYTDGLLHIREVNTIERELLEYFDWNVCITTEELVACLSPFLQSIKEHTLKLRQQEMMMFTSPTPKDLKSYVSRSQVAHSRSSSNGSLPSLASSATLSTLDSRRSQQSYDRFYAIDELEESPSITSATRAKTAAYTPYKSPLSDKENIYNNGNQYGTIPKSDSSSKTRPIILRTGLDKLPVHRTNKKSSWQSIFR</sequence>